<dbReference type="EMBL" id="CP001731">
    <property type="protein sequence ID" value="ADB88220.1"/>
    <property type="molecule type" value="Genomic_DNA"/>
</dbReference>
<gene>
    <name evidence="1" type="ordered locus">LD85_2597</name>
</gene>
<dbReference type="AlphaFoldDB" id="D2PFV4"/>
<evidence type="ECO:0000313" key="1">
    <source>
        <dbReference type="EMBL" id="ADB88220.1"/>
    </source>
</evidence>
<reference evidence="2" key="1">
    <citation type="journal article" date="2009" name="Proc. Natl. Acad. Sci. U.S.A.">
        <title>Biogeography of the Sulfolobus islandicus pan-genome.</title>
        <authorList>
            <person name="Reno M.L."/>
            <person name="Held N.L."/>
            <person name="Fields C.J."/>
            <person name="Burke P.V."/>
            <person name="Whitaker R.J."/>
        </authorList>
    </citation>
    <scope>NUCLEOTIDE SEQUENCE [LARGE SCALE GENOMIC DNA]</scope>
    <source>
        <strain evidence="2">L.D.8.5 / Lassen #2</strain>
    </source>
</reference>
<dbReference type="HOGENOM" id="CLU_3302904_0_0_2"/>
<sequence length="39" mass="4623">MTVDEEKMSQFLNPFSKNFVAQLKDLTKLVLEKFKLSFK</sequence>
<accession>D2PFV4</accession>
<proteinExistence type="predicted"/>
<name>D2PFV4_SACI9</name>
<evidence type="ECO:0000313" key="2">
    <source>
        <dbReference type="Proteomes" id="UP000001404"/>
    </source>
</evidence>
<protein>
    <submittedName>
        <fullName evidence="1">Uncharacterized protein</fullName>
    </submittedName>
</protein>
<dbReference type="Proteomes" id="UP000001404">
    <property type="component" value="Chromosome"/>
</dbReference>
<dbReference type="KEGG" id="sii:LD85_2597"/>
<organism evidence="1 2">
    <name type="scientific">Saccharolobus islandicus (strain L.D.8.5 / Lassen #2)</name>
    <name type="common">Sulfolobus islandicus</name>
    <dbReference type="NCBI Taxonomy" id="425944"/>
    <lineage>
        <taxon>Archaea</taxon>
        <taxon>Thermoproteota</taxon>
        <taxon>Thermoprotei</taxon>
        <taxon>Sulfolobales</taxon>
        <taxon>Sulfolobaceae</taxon>
        <taxon>Saccharolobus</taxon>
    </lineage>
</organism>